<dbReference type="EMBL" id="WJPP01000003">
    <property type="protein sequence ID" value="MRH78353.1"/>
    <property type="molecule type" value="Genomic_DNA"/>
</dbReference>
<organism evidence="1 2">
    <name type="scientific">Spiribacter salilacus</name>
    <dbReference type="NCBI Taxonomy" id="2664894"/>
    <lineage>
        <taxon>Bacteria</taxon>
        <taxon>Pseudomonadati</taxon>
        <taxon>Pseudomonadota</taxon>
        <taxon>Gammaproteobacteria</taxon>
        <taxon>Chromatiales</taxon>
        <taxon>Ectothiorhodospiraceae</taxon>
        <taxon>Spiribacter</taxon>
    </lineage>
</organism>
<proteinExistence type="predicted"/>
<dbReference type="NCBIfam" id="TIGR03172">
    <property type="entry name" value="selenium cofactor biosynthesis protein YqeC"/>
    <property type="match status" value="1"/>
</dbReference>
<sequence>MSQGINQTPTALAEALLATHGIICAVGAGGKKSTLYQLLAHASGRVGFTATAMTTTPPRRRFDARFFAEPEALEAEIPLAAQTHQRIAYACPSQKSGRVAGLPPALIADLHKKSGFNLTLVKADGARMRGIKAPRPDEPLIVPGCTTVIFVVSAHVIGQPLSEEIAHRVPLLEERLGIQAGASLTPTHIGRLLSHPQGAWQGVGKSRLVTLINQVDNAERYNLAMAAAQAALQGENPPARVVLGSMTAAQPLIDIVEATPKKADSLV</sequence>
<evidence type="ECO:0000313" key="1">
    <source>
        <dbReference type="EMBL" id="MRH78353.1"/>
    </source>
</evidence>
<reference evidence="1 2" key="1">
    <citation type="submission" date="2019-11" db="EMBL/GenBank/DDBJ databases">
        <authorList>
            <person name="Zhang X.Y."/>
        </authorList>
    </citation>
    <scope>NUCLEOTIDE SEQUENCE [LARGE SCALE GENOMIC DNA]</scope>
    <source>
        <strain evidence="1 2">C176</strain>
    </source>
</reference>
<accession>A0A6N7QSH1</accession>
<protein>
    <submittedName>
        <fullName evidence="1">Putative selenium-dependent hydroxylase accessory protein YqeC</fullName>
    </submittedName>
</protein>
<dbReference type="InterPro" id="IPR017587">
    <property type="entry name" value="YqeC"/>
</dbReference>
<keyword evidence="2" id="KW-1185">Reference proteome</keyword>
<gene>
    <name evidence="1" type="primary">yqeC</name>
    <name evidence="1" type="ORF">GH984_06500</name>
</gene>
<comment type="caution">
    <text evidence="1">The sequence shown here is derived from an EMBL/GenBank/DDBJ whole genome shotgun (WGS) entry which is preliminary data.</text>
</comment>
<dbReference type="RefSeq" id="WP_153719401.1">
    <property type="nucleotide sequence ID" value="NZ_WJPP01000003.1"/>
</dbReference>
<dbReference type="Proteomes" id="UP000433788">
    <property type="component" value="Unassembled WGS sequence"/>
</dbReference>
<dbReference type="AlphaFoldDB" id="A0A6N7QSH1"/>
<evidence type="ECO:0000313" key="2">
    <source>
        <dbReference type="Proteomes" id="UP000433788"/>
    </source>
</evidence>
<name>A0A6N7QSH1_9GAMM</name>
<dbReference type="Pfam" id="PF19842">
    <property type="entry name" value="YqeC"/>
    <property type="match status" value="1"/>
</dbReference>